<evidence type="ECO:0000313" key="1">
    <source>
        <dbReference type="EMBL" id="MPM97476.1"/>
    </source>
</evidence>
<protein>
    <submittedName>
        <fullName evidence="1">Uncharacterized protein</fullName>
    </submittedName>
</protein>
<comment type="caution">
    <text evidence="1">The sequence shown here is derived from an EMBL/GenBank/DDBJ whole genome shotgun (WGS) entry which is preliminary data.</text>
</comment>
<dbReference type="AlphaFoldDB" id="A0A645E7B8"/>
<organism evidence="1">
    <name type="scientific">bioreactor metagenome</name>
    <dbReference type="NCBI Taxonomy" id="1076179"/>
    <lineage>
        <taxon>unclassified sequences</taxon>
        <taxon>metagenomes</taxon>
        <taxon>ecological metagenomes</taxon>
    </lineage>
</organism>
<proteinExistence type="predicted"/>
<accession>A0A645E7B8</accession>
<name>A0A645E7B8_9ZZZZ</name>
<dbReference type="EMBL" id="VSSQ01043752">
    <property type="protein sequence ID" value="MPM97476.1"/>
    <property type="molecule type" value="Genomic_DNA"/>
</dbReference>
<reference evidence="1" key="1">
    <citation type="submission" date="2019-08" db="EMBL/GenBank/DDBJ databases">
        <authorList>
            <person name="Kucharzyk K."/>
            <person name="Murdoch R.W."/>
            <person name="Higgins S."/>
            <person name="Loffler F."/>
        </authorList>
    </citation>
    <scope>NUCLEOTIDE SEQUENCE</scope>
</reference>
<gene>
    <name evidence="1" type="ORF">SDC9_144649</name>
</gene>
<sequence>MVGRLIQNQEVYWFQQKLYHCQPTSLSSRQNFDFFVRIIFSKHECSKNIPDLGPDLPYCDVVYCLENRKILVQHGSLILSEISNFNIVSQGNLAIIGYLTHYTFHHCGFTLSVFADECHFVPFVYCKCGIRKNRFLIVGFACTLCNNWKVARSG</sequence>